<keyword evidence="6" id="KW-0969">Cilium</keyword>
<dbReference type="PANTHER" id="PTHR42792:SF1">
    <property type="entry name" value="FLAGELLAR HOOK-ASSOCIATED PROTEIN 3"/>
    <property type="match status" value="1"/>
</dbReference>
<evidence type="ECO:0000256" key="1">
    <source>
        <dbReference type="ARBA" id="ARBA00004365"/>
    </source>
</evidence>
<dbReference type="RefSeq" id="WP_115101653.1">
    <property type="nucleotide sequence ID" value="NZ_QHKS01000009.1"/>
</dbReference>
<comment type="similarity">
    <text evidence="3">Belongs to the bacterial flagellin family.</text>
</comment>
<dbReference type="InterPro" id="IPR013384">
    <property type="entry name" value="Flagell_FlgL"/>
</dbReference>
<comment type="subcellular location">
    <subcellularLocation>
        <location evidence="1">Bacterial flagellum</location>
    </subcellularLocation>
    <subcellularLocation>
        <location evidence="2">Secreted</location>
    </subcellularLocation>
</comment>
<evidence type="ECO:0000313" key="7">
    <source>
        <dbReference type="Proteomes" id="UP000254875"/>
    </source>
</evidence>
<protein>
    <submittedName>
        <fullName evidence="6">Flagellar hook-associated protein 3</fullName>
    </submittedName>
</protein>
<dbReference type="OrthoDB" id="9768249at2"/>
<evidence type="ECO:0000313" key="6">
    <source>
        <dbReference type="EMBL" id="RDK01786.1"/>
    </source>
</evidence>
<keyword evidence="6" id="KW-0966">Cell projection</keyword>
<evidence type="ECO:0000256" key="3">
    <source>
        <dbReference type="ARBA" id="ARBA00005709"/>
    </source>
</evidence>
<keyword evidence="4" id="KW-0975">Bacterial flagellum</keyword>
<evidence type="ECO:0000256" key="2">
    <source>
        <dbReference type="ARBA" id="ARBA00004613"/>
    </source>
</evidence>
<dbReference type="GO" id="GO:0009424">
    <property type="term" value="C:bacterial-type flagellum hook"/>
    <property type="evidence" value="ECO:0007669"/>
    <property type="project" value="InterPro"/>
</dbReference>
<proteinExistence type="inferred from homology"/>
<dbReference type="GO" id="GO:0005198">
    <property type="term" value="F:structural molecule activity"/>
    <property type="evidence" value="ECO:0007669"/>
    <property type="project" value="InterPro"/>
</dbReference>
<accession>A0A370N846</accession>
<evidence type="ECO:0000259" key="5">
    <source>
        <dbReference type="Pfam" id="PF00669"/>
    </source>
</evidence>
<name>A0A370N846_9BURK</name>
<dbReference type="Gene3D" id="1.20.1330.10">
    <property type="entry name" value="f41 fragment of flagellin, N-terminal domain"/>
    <property type="match status" value="1"/>
</dbReference>
<comment type="caution">
    <text evidence="6">The sequence shown here is derived from an EMBL/GenBank/DDBJ whole genome shotgun (WGS) entry which is preliminary data.</text>
</comment>
<dbReference type="AlphaFoldDB" id="A0A370N846"/>
<dbReference type="InterPro" id="IPR001492">
    <property type="entry name" value="Flagellin"/>
</dbReference>
<dbReference type="GO" id="GO:0071973">
    <property type="term" value="P:bacterial-type flagellum-dependent cell motility"/>
    <property type="evidence" value="ECO:0007669"/>
    <property type="project" value="InterPro"/>
</dbReference>
<dbReference type="EMBL" id="QHKS01000009">
    <property type="protein sequence ID" value="RDK01786.1"/>
    <property type="molecule type" value="Genomic_DNA"/>
</dbReference>
<gene>
    <name evidence="6" type="primary">flgL</name>
    <name evidence="6" type="ORF">DLM46_15585</name>
</gene>
<dbReference type="Proteomes" id="UP000254875">
    <property type="component" value="Unassembled WGS sequence"/>
</dbReference>
<keyword evidence="7" id="KW-1185">Reference proteome</keyword>
<reference evidence="7" key="1">
    <citation type="submission" date="2018-05" db="EMBL/GenBank/DDBJ databases">
        <authorList>
            <person name="Feng T."/>
        </authorList>
    </citation>
    <scope>NUCLEOTIDE SEQUENCE [LARGE SCALE GENOMIC DNA]</scope>
    <source>
        <strain evidence="7">S27</strain>
    </source>
</reference>
<feature type="domain" description="Flagellin N-terminal" evidence="5">
    <location>
        <begin position="9"/>
        <end position="139"/>
    </location>
</feature>
<dbReference type="InterPro" id="IPR001029">
    <property type="entry name" value="Flagellin_N"/>
</dbReference>
<evidence type="ECO:0000256" key="4">
    <source>
        <dbReference type="ARBA" id="ARBA00023143"/>
    </source>
</evidence>
<keyword evidence="6" id="KW-0282">Flagellum</keyword>
<dbReference type="NCBIfam" id="TIGR02550">
    <property type="entry name" value="flagell_flgL"/>
    <property type="match status" value="1"/>
</dbReference>
<dbReference type="Pfam" id="PF00669">
    <property type="entry name" value="Flagellin_N"/>
    <property type="match status" value="1"/>
</dbReference>
<dbReference type="SUPFAM" id="SSF64518">
    <property type="entry name" value="Phase 1 flagellin"/>
    <property type="match status" value="1"/>
</dbReference>
<sequence>MRISSTQYFNMNVATMSDQQAQLSQLYAEISSGVSLSTPSDNPLGAAQAVQLSATATILSQYTSNQGAALTSLQQEDSTLGSVTSALQSIHTLVLRAGDGSLNDGDRGSIATQLQSLRSQLMTLGNSTDSQGNYLFAGFQSTAQPYTTNSAGVVTYSGDTGTRAVQITDSHTVQTADNGIAIFSSVASIGTSAVPAATAGNSGTGVISGVSLTNPTNPANAYTYSIAFAGAGAATTYTVTSTDPATGAVTVGAPQAFTSGSAIALGGQSVTITGAPNAGDSFTVTPATQGSTDVFANLSQLITTLQTPVSGAAATASFQSAMVTSLTQLENTMNNVVTAQAAVGGREQEVQALQTVTQTNTLQTSNDLSNLTQTDMTKTISKYTMTQASLQAAQQAFAKVQNMSLFQYLN</sequence>
<dbReference type="GO" id="GO:0005576">
    <property type="term" value="C:extracellular region"/>
    <property type="evidence" value="ECO:0007669"/>
    <property type="project" value="UniProtKB-SubCell"/>
</dbReference>
<organism evidence="6 7">
    <name type="scientific">Paraburkholderia lacunae</name>
    <dbReference type="NCBI Taxonomy" id="2211104"/>
    <lineage>
        <taxon>Bacteria</taxon>
        <taxon>Pseudomonadati</taxon>
        <taxon>Pseudomonadota</taxon>
        <taxon>Betaproteobacteria</taxon>
        <taxon>Burkholderiales</taxon>
        <taxon>Burkholderiaceae</taxon>
        <taxon>Paraburkholderia</taxon>
    </lineage>
</organism>
<dbReference type="PANTHER" id="PTHR42792">
    <property type="entry name" value="FLAGELLIN"/>
    <property type="match status" value="1"/>
</dbReference>